<dbReference type="Proteomes" id="UP001059672">
    <property type="component" value="Chromosome"/>
</dbReference>
<reference evidence="1" key="1">
    <citation type="submission" date="2021-04" db="EMBL/GenBank/DDBJ databases">
        <title>Oceanospirillales bacteria with DddD are important DMSP degraders in coastal seawater.</title>
        <authorList>
            <person name="Liu J."/>
        </authorList>
    </citation>
    <scope>NUCLEOTIDE SEQUENCE</scope>
    <source>
        <strain evidence="1">D13-4</strain>
    </source>
</reference>
<evidence type="ECO:0008006" key="3">
    <source>
        <dbReference type="Google" id="ProtNLM"/>
    </source>
</evidence>
<protein>
    <recommendedName>
        <fullName evidence="3">EAL domain, c-di-GMP-specific phosphodiesterase class I (Or its enzymatically inactive variant)</fullName>
    </recommendedName>
</protein>
<keyword evidence="2" id="KW-1185">Reference proteome</keyword>
<dbReference type="Gene3D" id="3.20.20.450">
    <property type="entry name" value="EAL domain"/>
    <property type="match status" value="1"/>
</dbReference>
<sequence length="243" mass="27141">MGAPEYLQPLADTGFYLRHQLILTRDGQPFGSEIRIVMEPGVGRLSPSKLACIYSEMQMHIQLTAFLRNDPVLQSQSDVTRRFVCIAQADLADQALHEELIQGGETLSQYGQRLVVTMDDPPDPDASPECRIKIIKHIYAMKEHGVELALDNYNPLQGGVDINIDPDLFDYIRVPVCRLERLYGLSRQVELLALVHERITVLKQCGQTSIIADNITHAENQLLARSLPFDYFQGDGLVPGGNG</sequence>
<dbReference type="EMBL" id="CP073346">
    <property type="protein sequence ID" value="UTW06072.1"/>
    <property type="molecule type" value="Genomic_DNA"/>
</dbReference>
<dbReference type="InterPro" id="IPR035919">
    <property type="entry name" value="EAL_sf"/>
</dbReference>
<proteinExistence type="predicted"/>
<dbReference type="SUPFAM" id="SSF141868">
    <property type="entry name" value="EAL domain-like"/>
    <property type="match status" value="1"/>
</dbReference>
<evidence type="ECO:0000313" key="1">
    <source>
        <dbReference type="EMBL" id="UTW06072.1"/>
    </source>
</evidence>
<name>A0ABY5H1D6_9PSED</name>
<gene>
    <name evidence="1" type="ORF">KDW96_12815</name>
</gene>
<dbReference type="RefSeq" id="WP_255836649.1">
    <property type="nucleotide sequence ID" value="NZ_CP073346.1"/>
</dbReference>
<organism evidence="1 2">
    <name type="scientific">Pseudomonas benzenivorans</name>
    <dbReference type="NCBI Taxonomy" id="556533"/>
    <lineage>
        <taxon>Bacteria</taxon>
        <taxon>Pseudomonadati</taxon>
        <taxon>Pseudomonadota</taxon>
        <taxon>Gammaproteobacteria</taxon>
        <taxon>Pseudomonadales</taxon>
        <taxon>Pseudomonadaceae</taxon>
        <taxon>Pseudomonas</taxon>
    </lineage>
</organism>
<accession>A0ABY5H1D6</accession>
<evidence type="ECO:0000313" key="2">
    <source>
        <dbReference type="Proteomes" id="UP001059672"/>
    </source>
</evidence>